<keyword evidence="2" id="KW-1185">Reference proteome</keyword>
<dbReference type="EMBL" id="LGTZ01000629">
    <property type="protein sequence ID" value="OJD24126.1"/>
    <property type="molecule type" value="Genomic_DNA"/>
</dbReference>
<organism evidence="1 2">
    <name type="scientific">Blastomyces percursus</name>
    <dbReference type="NCBI Taxonomy" id="1658174"/>
    <lineage>
        <taxon>Eukaryota</taxon>
        <taxon>Fungi</taxon>
        <taxon>Dikarya</taxon>
        <taxon>Ascomycota</taxon>
        <taxon>Pezizomycotina</taxon>
        <taxon>Eurotiomycetes</taxon>
        <taxon>Eurotiomycetidae</taxon>
        <taxon>Onygenales</taxon>
        <taxon>Ajellomycetaceae</taxon>
        <taxon>Blastomyces</taxon>
    </lineage>
</organism>
<evidence type="ECO:0000313" key="1">
    <source>
        <dbReference type="EMBL" id="OJD24126.1"/>
    </source>
</evidence>
<sequence length="87" mass="9839">MSMHFDSICSAIDQLSPDFDFEVPLLLQSGLSQDLKSHHDRSKNLYSRSVAASWTTLIQVISRTPLLVDKEQKDSEEMLRNNKSGSN</sequence>
<dbReference type="VEuPathDB" id="FungiDB:ACJ73_04507"/>
<dbReference type="OrthoDB" id="4154852at2759"/>
<dbReference type="Proteomes" id="UP000242791">
    <property type="component" value="Unassembled WGS sequence"/>
</dbReference>
<proteinExistence type="predicted"/>
<dbReference type="AlphaFoldDB" id="A0A1J9Q5W6"/>
<gene>
    <name evidence="1" type="ORF">ACJ73_04507</name>
</gene>
<evidence type="ECO:0000313" key="2">
    <source>
        <dbReference type="Proteomes" id="UP000242791"/>
    </source>
</evidence>
<name>A0A1J9Q5W6_9EURO</name>
<accession>A0A1J9Q5W6</accession>
<reference evidence="1 2" key="1">
    <citation type="submission" date="2015-08" db="EMBL/GenBank/DDBJ databases">
        <title>Emmonsia species relationships and genome sequence.</title>
        <authorList>
            <person name="Cuomo C.A."/>
            <person name="Schwartz I.S."/>
            <person name="Kenyon C."/>
            <person name="De Hoog G.S."/>
            <person name="Govender N.P."/>
            <person name="Botha A."/>
            <person name="Moreno L."/>
            <person name="De Vries M."/>
            <person name="Munoz J.F."/>
            <person name="Stielow J.B."/>
        </authorList>
    </citation>
    <scope>NUCLEOTIDE SEQUENCE [LARGE SCALE GENOMIC DNA]</scope>
    <source>
        <strain evidence="1 2">EI222</strain>
    </source>
</reference>
<protein>
    <submittedName>
        <fullName evidence="1">Uncharacterized protein</fullName>
    </submittedName>
</protein>
<comment type="caution">
    <text evidence="1">The sequence shown here is derived from an EMBL/GenBank/DDBJ whole genome shotgun (WGS) entry which is preliminary data.</text>
</comment>